<dbReference type="Proteomes" id="UP000217895">
    <property type="component" value="Chromosome"/>
</dbReference>
<evidence type="ECO:0000313" key="2">
    <source>
        <dbReference type="Proteomes" id="UP000217895"/>
    </source>
</evidence>
<organism evidence="1 2">
    <name type="scientific">Leptolyngbya boryana NIES-2135</name>
    <dbReference type="NCBI Taxonomy" id="1973484"/>
    <lineage>
        <taxon>Bacteria</taxon>
        <taxon>Bacillati</taxon>
        <taxon>Cyanobacteriota</taxon>
        <taxon>Cyanophyceae</taxon>
        <taxon>Leptolyngbyales</taxon>
        <taxon>Leptolyngbyaceae</taxon>
        <taxon>Leptolyngbya group</taxon>
        <taxon>Leptolyngbya</taxon>
    </lineage>
</organism>
<evidence type="ECO:0000313" key="1">
    <source>
        <dbReference type="EMBL" id="BAY56843.1"/>
    </source>
</evidence>
<sequence length="260" mass="29540">MLKQLQSAPTVQTIFNLRGWNPRPVFRVEAGWLPKIFCLAMQPHWQHIQCGDAIQDLKGTSYLLFPAPTPGCSYSAHFDATSPYFHAFFGVYVIPSVDGQRLPPEIFAELGNRDNLGWLRRMGDPSPVSIPTQIEELEQIETDRWSFQVTYKMHSGLGDNMPQSGIPELFIAPSDAWDSHLDSYQELHLTSYGFIWYEGNYLVMNFFNGIEFQDKAGRFVNTMQDYPELRSQMERMASAIKIINDGTDFSSPPVGNFAGI</sequence>
<protein>
    <submittedName>
        <fullName evidence="1">Uncharacterized protein</fullName>
    </submittedName>
</protein>
<accession>A0A1Z4JJK5</accession>
<reference evidence="1 2" key="1">
    <citation type="submission" date="2017-06" db="EMBL/GenBank/DDBJ databases">
        <title>Genome sequencing of cyanobaciteial culture collection at National Institute for Environmental Studies (NIES).</title>
        <authorList>
            <person name="Hirose Y."/>
            <person name="Shimura Y."/>
            <person name="Fujisawa T."/>
            <person name="Nakamura Y."/>
            <person name="Kawachi M."/>
        </authorList>
    </citation>
    <scope>NUCLEOTIDE SEQUENCE [LARGE SCALE GENOMIC DNA]</scope>
    <source>
        <strain evidence="1 2">NIES-2135</strain>
    </source>
</reference>
<dbReference type="EMBL" id="AP018203">
    <property type="protein sequence ID" value="BAY56843.1"/>
    <property type="molecule type" value="Genomic_DNA"/>
</dbReference>
<proteinExistence type="predicted"/>
<dbReference type="AlphaFoldDB" id="A0A1Z4JJK5"/>
<gene>
    <name evidence="1" type="ORF">NIES2135_37050</name>
</gene>
<name>A0A1Z4JJK5_LEPBY</name>
<keyword evidence="2" id="KW-1185">Reference proteome</keyword>